<keyword evidence="3" id="KW-1185">Reference proteome</keyword>
<dbReference type="EMBL" id="HG805898">
    <property type="protein sequence ID" value="CDW54458.1"/>
    <property type="molecule type" value="Genomic_DNA"/>
</dbReference>
<dbReference type="InterPro" id="IPR001478">
    <property type="entry name" value="PDZ"/>
</dbReference>
<proteinExistence type="predicted"/>
<dbReference type="Gene3D" id="2.30.42.10">
    <property type="match status" value="1"/>
</dbReference>
<dbReference type="Proteomes" id="UP000030665">
    <property type="component" value="Unassembled WGS sequence"/>
</dbReference>
<sequence length="272" mass="30534">MPKTPTKKCYLIPSPTSTVQSSQLRQNGVEEFHYPSAKENQIISRRTIIWSPYVEKVLLVKGKEGLGFSIFECKAFSDHNAIAIVVYSVICNSAADRSGQLFPGDRLMSINSFSMTNVRLKEAIGILKSVPEGPVVLEISKPLSLSSEEFANVQDVQMDYYEPAEEEGSDERTDGSLWGKKRVTLSGRMAELRLLLTPVVMELTADVETFGEPAGDKDQFSEIKQVFYIQHNPTFNKDEGFTANKPWLTAGQLSKCFHIGSQVHHERRQKQK</sequence>
<dbReference type="InterPro" id="IPR036034">
    <property type="entry name" value="PDZ_sf"/>
</dbReference>
<evidence type="ECO:0000313" key="3">
    <source>
        <dbReference type="Proteomes" id="UP000030665"/>
    </source>
</evidence>
<dbReference type="PANTHER" id="PTHR19964:SF92">
    <property type="entry name" value="PATJ HOMOLOG"/>
    <property type="match status" value="1"/>
</dbReference>
<dbReference type="Pfam" id="PF00595">
    <property type="entry name" value="PDZ"/>
    <property type="match status" value="1"/>
</dbReference>
<evidence type="ECO:0000313" key="2">
    <source>
        <dbReference type="EMBL" id="CDW54458.1"/>
    </source>
</evidence>
<dbReference type="InterPro" id="IPR051342">
    <property type="entry name" value="PDZ_scaffold"/>
</dbReference>
<organism evidence="2 3">
    <name type="scientific">Trichuris trichiura</name>
    <name type="common">Whipworm</name>
    <name type="synonym">Trichocephalus trichiurus</name>
    <dbReference type="NCBI Taxonomy" id="36087"/>
    <lineage>
        <taxon>Eukaryota</taxon>
        <taxon>Metazoa</taxon>
        <taxon>Ecdysozoa</taxon>
        <taxon>Nematoda</taxon>
        <taxon>Enoplea</taxon>
        <taxon>Dorylaimia</taxon>
        <taxon>Trichinellida</taxon>
        <taxon>Trichuridae</taxon>
        <taxon>Trichuris</taxon>
    </lineage>
</organism>
<gene>
    <name evidence="2" type="ORF">TTRE_0000272801</name>
</gene>
<dbReference type="SMART" id="SM00228">
    <property type="entry name" value="PDZ"/>
    <property type="match status" value="1"/>
</dbReference>
<reference evidence="2" key="1">
    <citation type="submission" date="2014-01" db="EMBL/GenBank/DDBJ databases">
        <authorList>
            <person name="Aslett M."/>
        </authorList>
    </citation>
    <scope>NUCLEOTIDE SEQUENCE</scope>
</reference>
<reference evidence="2" key="2">
    <citation type="submission" date="2014-03" db="EMBL/GenBank/DDBJ databases">
        <title>The whipworm genome and dual-species transcriptomics of an intimate host-pathogen interaction.</title>
        <authorList>
            <person name="Foth B.J."/>
            <person name="Tsai I.J."/>
            <person name="Reid A.J."/>
            <person name="Bancroft A.J."/>
            <person name="Nichol S."/>
            <person name="Tracey A."/>
            <person name="Holroyd N."/>
            <person name="Cotton J.A."/>
            <person name="Stanley E.J."/>
            <person name="Zarowiecki M."/>
            <person name="Liu J.Z."/>
            <person name="Huckvale T."/>
            <person name="Cooper P.J."/>
            <person name="Grencis R.K."/>
            <person name="Berriman M."/>
        </authorList>
    </citation>
    <scope>NUCLEOTIDE SEQUENCE [LARGE SCALE GENOMIC DNA]</scope>
</reference>
<protein>
    <submittedName>
        <fullName evidence="2">PDZ domain containing protein</fullName>
    </submittedName>
</protein>
<dbReference type="AlphaFoldDB" id="A0A077Z462"/>
<dbReference type="STRING" id="36087.A0A077Z462"/>
<feature type="domain" description="PDZ" evidence="1">
    <location>
        <begin position="56"/>
        <end position="132"/>
    </location>
</feature>
<dbReference type="OrthoDB" id="6022242at2759"/>
<dbReference type="SUPFAM" id="SSF50156">
    <property type="entry name" value="PDZ domain-like"/>
    <property type="match status" value="1"/>
</dbReference>
<evidence type="ECO:0000259" key="1">
    <source>
        <dbReference type="PROSITE" id="PS50106"/>
    </source>
</evidence>
<dbReference type="PANTHER" id="PTHR19964">
    <property type="entry name" value="MULTIPLE PDZ DOMAIN PROTEIN"/>
    <property type="match status" value="1"/>
</dbReference>
<accession>A0A077Z462</accession>
<name>A0A077Z462_TRITR</name>
<dbReference type="PROSITE" id="PS50106">
    <property type="entry name" value="PDZ"/>
    <property type="match status" value="1"/>
</dbReference>